<evidence type="ECO:0000313" key="3">
    <source>
        <dbReference type="Proteomes" id="UP000789901"/>
    </source>
</evidence>
<protein>
    <submittedName>
        <fullName evidence="2">6184_t:CDS:1</fullName>
    </submittedName>
</protein>
<dbReference type="Proteomes" id="UP000789901">
    <property type="component" value="Unassembled WGS sequence"/>
</dbReference>
<accession>A0ABN7VRE1</accession>
<dbReference type="EMBL" id="CAJVQB010020662">
    <property type="protein sequence ID" value="CAG8795055.1"/>
    <property type="molecule type" value="Genomic_DNA"/>
</dbReference>
<feature type="non-terminal residue" evidence="2">
    <location>
        <position position="168"/>
    </location>
</feature>
<feature type="region of interest" description="Disordered" evidence="1">
    <location>
        <begin position="1"/>
        <end position="35"/>
    </location>
</feature>
<reference evidence="2 3" key="1">
    <citation type="submission" date="2021-06" db="EMBL/GenBank/DDBJ databases">
        <authorList>
            <person name="Kallberg Y."/>
            <person name="Tangrot J."/>
            <person name="Rosling A."/>
        </authorList>
    </citation>
    <scope>NUCLEOTIDE SEQUENCE [LARGE SCALE GENOMIC DNA]</scope>
    <source>
        <strain evidence="2 3">120-4 pot B 10/14</strain>
    </source>
</reference>
<keyword evidence="3" id="KW-1185">Reference proteome</keyword>
<name>A0ABN7VRE1_GIGMA</name>
<feature type="compositionally biased region" description="Polar residues" evidence="1">
    <location>
        <begin position="23"/>
        <end position="35"/>
    </location>
</feature>
<gene>
    <name evidence="2" type="ORF">GMARGA_LOCUS21903</name>
</gene>
<feature type="region of interest" description="Disordered" evidence="1">
    <location>
        <begin position="143"/>
        <end position="168"/>
    </location>
</feature>
<comment type="caution">
    <text evidence="2">The sequence shown here is derived from an EMBL/GenBank/DDBJ whole genome shotgun (WGS) entry which is preliminary data.</text>
</comment>
<organism evidence="2 3">
    <name type="scientific">Gigaspora margarita</name>
    <dbReference type="NCBI Taxonomy" id="4874"/>
    <lineage>
        <taxon>Eukaryota</taxon>
        <taxon>Fungi</taxon>
        <taxon>Fungi incertae sedis</taxon>
        <taxon>Mucoromycota</taxon>
        <taxon>Glomeromycotina</taxon>
        <taxon>Glomeromycetes</taxon>
        <taxon>Diversisporales</taxon>
        <taxon>Gigasporaceae</taxon>
        <taxon>Gigaspora</taxon>
    </lineage>
</organism>
<evidence type="ECO:0000256" key="1">
    <source>
        <dbReference type="SAM" id="MobiDB-lite"/>
    </source>
</evidence>
<evidence type="ECO:0000313" key="2">
    <source>
        <dbReference type="EMBL" id="CAG8795055.1"/>
    </source>
</evidence>
<sequence length="168" mass="18430">MSGTGPNPRDSDKGPHTVPQPAPTTSVSATTVNNPRTEAHIDLSIKTYIDESIHLATTSITTLIIQSMKQYIDSQFDKQRLWIEQHQANIGGTWAQATQTNTNSTSTSPNNKGKETVQLTGKYPLTPVLNDLIMRTSKVTIQGQDATTPSTHQATLPMDMHRFKSTAR</sequence>
<feature type="compositionally biased region" description="Polar residues" evidence="1">
    <location>
        <begin position="143"/>
        <end position="154"/>
    </location>
</feature>
<proteinExistence type="predicted"/>